<name>A0ABY2TKJ0_9BACT</name>
<evidence type="ECO:0000313" key="2">
    <source>
        <dbReference type="EMBL" id="TKX34376.1"/>
    </source>
</evidence>
<keyword evidence="3" id="KW-1185">Reference proteome</keyword>
<comment type="caution">
    <text evidence="2">The sequence shown here is derived from an EMBL/GenBank/DDBJ whole genome shotgun (WGS) entry which is preliminary data.</text>
</comment>
<feature type="transmembrane region" description="Helical" evidence="1">
    <location>
        <begin position="91"/>
        <end position="109"/>
    </location>
</feature>
<sequence length="123" mass="14463">MTNIILIWLFCIFIPILLLKHKFRAIFISGAFLIFFTINDIYYMIINDNMLGLLQTVLNINKTIFIIYESCLILFFVALLFVAYKKPKFHTIIFIYLTLCNALYPFNILENLLFGKSMGLVNF</sequence>
<dbReference type="EMBL" id="NXLY01000003">
    <property type="protein sequence ID" value="TKX34376.1"/>
    <property type="molecule type" value="Genomic_DNA"/>
</dbReference>
<keyword evidence="1" id="KW-0812">Transmembrane</keyword>
<organism evidence="2 3">
    <name type="scientific">Campylobacter taeniopygiae</name>
    <dbReference type="NCBI Taxonomy" id="2510188"/>
    <lineage>
        <taxon>Bacteria</taxon>
        <taxon>Pseudomonadati</taxon>
        <taxon>Campylobacterota</taxon>
        <taxon>Epsilonproteobacteria</taxon>
        <taxon>Campylobacterales</taxon>
        <taxon>Campylobacteraceae</taxon>
        <taxon>Campylobacter</taxon>
    </lineage>
</organism>
<accession>A0ABY2TKJ0</accession>
<keyword evidence="1" id="KW-1133">Transmembrane helix</keyword>
<feature type="transmembrane region" description="Helical" evidence="1">
    <location>
        <begin position="26"/>
        <end position="45"/>
    </location>
</feature>
<feature type="transmembrane region" description="Helical" evidence="1">
    <location>
        <begin position="6"/>
        <end position="21"/>
    </location>
</feature>
<proteinExistence type="predicted"/>
<reference evidence="2 3" key="1">
    <citation type="submission" date="2018-05" db="EMBL/GenBank/DDBJ databases">
        <title>Novel Campyloabacter and Helicobacter Species and Strains.</title>
        <authorList>
            <person name="Mannion A.J."/>
            <person name="Shen Z."/>
            <person name="Fox J.G."/>
        </authorList>
    </citation>
    <scope>NUCLEOTIDE SEQUENCE [LARGE SCALE GENOMIC DNA]</scope>
    <source>
        <strain evidence="3">MIT10-5678</strain>
    </source>
</reference>
<dbReference type="Proteomes" id="UP000309584">
    <property type="component" value="Unassembled WGS sequence"/>
</dbReference>
<evidence type="ECO:0000313" key="3">
    <source>
        <dbReference type="Proteomes" id="UP000309584"/>
    </source>
</evidence>
<dbReference type="RefSeq" id="WP_137623350.1">
    <property type="nucleotide sequence ID" value="NZ_NXLY01000003.1"/>
</dbReference>
<evidence type="ECO:0000256" key="1">
    <source>
        <dbReference type="SAM" id="Phobius"/>
    </source>
</evidence>
<protein>
    <submittedName>
        <fullName evidence="2">Uncharacterized protein</fullName>
    </submittedName>
</protein>
<keyword evidence="1" id="KW-0472">Membrane</keyword>
<gene>
    <name evidence="2" type="ORF">CQA75_01805</name>
</gene>
<feature type="transmembrane region" description="Helical" evidence="1">
    <location>
        <begin position="65"/>
        <end position="84"/>
    </location>
</feature>